<feature type="domain" description="Prolamin-like" evidence="3">
    <location>
        <begin position="37"/>
        <end position="108"/>
    </location>
</feature>
<comment type="caution">
    <text evidence="4">The sequence shown here is derived from an EMBL/GenBank/DDBJ whole genome shotgun (WGS) entry which is preliminary data.</text>
</comment>
<accession>A0A8X7W2R8</accession>
<proteinExistence type="predicted"/>
<dbReference type="AlphaFoldDB" id="A0A8X7W2R8"/>
<reference evidence="4 5" key="1">
    <citation type="submission" date="2020-02" db="EMBL/GenBank/DDBJ databases">
        <authorList>
            <person name="Ma Q."/>
            <person name="Huang Y."/>
            <person name="Song X."/>
            <person name="Pei D."/>
        </authorList>
    </citation>
    <scope>NUCLEOTIDE SEQUENCE [LARGE SCALE GENOMIC DNA]</scope>
    <source>
        <strain evidence="4">Sxm20200214</strain>
        <tissue evidence="4">Leaf</tissue>
    </source>
</reference>
<gene>
    <name evidence="4" type="ORF">Bca52824_015282</name>
</gene>
<evidence type="ECO:0000259" key="3">
    <source>
        <dbReference type="Pfam" id="PF05617"/>
    </source>
</evidence>
<dbReference type="OrthoDB" id="1420339at2759"/>
<dbReference type="PANTHER" id="PTHR31951:SF27">
    <property type="entry name" value="BIFUNCTIONAL INHIBITOR_LIPID-TRANSFER PROTEIN_SEED STORAGE 2S ALBUMIN SUPERFAMILY PROTEIN-RELATED"/>
    <property type="match status" value="1"/>
</dbReference>
<evidence type="ECO:0000313" key="4">
    <source>
        <dbReference type="EMBL" id="KAG2322069.1"/>
    </source>
</evidence>
<feature type="chain" id="PRO_5036451382" description="Prolamin-like domain-containing protein" evidence="2">
    <location>
        <begin position="26"/>
        <end position="118"/>
    </location>
</feature>
<keyword evidence="5" id="KW-1185">Reference proteome</keyword>
<dbReference type="EMBL" id="JAAMPC010000003">
    <property type="protein sequence ID" value="KAG2322069.1"/>
    <property type="molecule type" value="Genomic_DNA"/>
</dbReference>
<feature type="signal peptide" evidence="2">
    <location>
        <begin position="1"/>
        <end position="25"/>
    </location>
</feature>
<protein>
    <recommendedName>
        <fullName evidence="3">Prolamin-like domain-containing protein</fullName>
    </recommendedName>
</protein>
<evidence type="ECO:0000256" key="2">
    <source>
        <dbReference type="SAM" id="SignalP"/>
    </source>
</evidence>
<organism evidence="4 5">
    <name type="scientific">Brassica carinata</name>
    <name type="common">Ethiopian mustard</name>
    <name type="synonym">Abyssinian cabbage</name>
    <dbReference type="NCBI Taxonomy" id="52824"/>
    <lineage>
        <taxon>Eukaryota</taxon>
        <taxon>Viridiplantae</taxon>
        <taxon>Streptophyta</taxon>
        <taxon>Embryophyta</taxon>
        <taxon>Tracheophyta</taxon>
        <taxon>Spermatophyta</taxon>
        <taxon>Magnoliopsida</taxon>
        <taxon>eudicotyledons</taxon>
        <taxon>Gunneridae</taxon>
        <taxon>Pentapetalae</taxon>
        <taxon>rosids</taxon>
        <taxon>malvids</taxon>
        <taxon>Brassicales</taxon>
        <taxon>Brassicaceae</taxon>
        <taxon>Brassiceae</taxon>
        <taxon>Brassica</taxon>
    </lineage>
</organism>
<dbReference type="PANTHER" id="PTHR31951">
    <property type="entry name" value="BIFUNCTIONAL INHIBITOR/LIPID-TRANSFER PROTEIN/SEED STORAGE 2S ALBUMIN SUPERFAMILY PROTEIN-RELATED"/>
    <property type="match status" value="1"/>
</dbReference>
<dbReference type="InterPro" id="IPR008502">
    <property type="entry name" value="Prolamin-like"/>
</dbReference>
<evidence type="ECO:0000313" key="5">
    <source>
        <dbReference type="Proteomes" id="UP000886595"/>
    </source>
</evidence>
<keyword evidence="1 2" id="KW-0732">Signal</keyword>
<name>A0A8X7W2R8_BRACI</name>
<dbReference type="Pfam" id="PF05617">
    <property type="entry name" value="Prolamin_like"/>
    <property type="match status" value="1"/>
</dbReference>
<dbReference type="Proteomes" id="UP000886595">
    <property type="component" value="Unassembled WGS sequence"/>
</dbReference>
<evidence type="ECO:0000256" key="1">
    <source>
        <dbReference type="ARBA" id="ARBA00022729"/>
    </source>
</evidence>
<sequence>MVKLNIVMMSFVVLIVASTCVPSLAGDENERKRLWDQCIAKISPKCALGIISQVFGKRVVSIPCCHELVQEGKKCHNRLVKYIANRPNLVGNESKYLLKRDELWAYCVSVSKTVSPTR</sequence>